<feature type="modified residue" description="4-aspartylphosphate" evidence="1">
    <location>
        <position position="63"/>
    </location>
</feature>
<dbReference type="AlphaFoldDB" id="A0A5M6IB37"/>
<evidence type="ECO:0000259" key="3">
    <source>
        <dbReference type="PROSITE" id="PS50883"/>
    </source>
</evidence>
<evidence type="ECO:0000256" key="1">
    <source>
        <dbReference type="PROSITE-ProRule" id="PRU00169"/>
    </source>
</evidence>
<dbReference type="InterPro" id="IPR035919">
    <property type="entry name" value="EAL_sf"/>
</dbReference>
<dbReference type="Pfam" id="PF00072">
    <property type="entry name" value="Response_reg"/>
    <property type="match status" value="1"/>
</dbReference>
<evidence type="ECO:0000259" key="2">
    <source>
        <dbReference type="PROSITE" id="PS50110"/>
    </source>
</evidence>
<keyword evidence="1" id="KW-0597">Phosphoprotein</keyword>
<dbReference type="InterPro" id="IPR001633">
    <property type="entry name" value="EAL_dom"/>
</dbReference>
<feature type="domain" description="Response regulatory" evidence="2">
    <location>
        <begin position="14"/>
        <end position="133"/>
    </location>
</feature>
<evidence type="ECO:0000313" key="5">
    <source>
        <dbReference type="Proteomes" id="UP000324065"/>
    </source>
</evidence>
<feature type="domain" description="EAL" evidence="3">
    <location>
        <begin position="137"/>
        <end position="388"/>
    </location>
</feature>
<sequence>MMGTEMAASRHGLRVMVVDDDITFRSFFLRACARTGWVPLAVDSPERALAAMESFAPHLLFLDLSFPDMDGLTVLSELVPRTGEVSVVLSSGCDPEVLRSAKRIGERLGLRMLQPLTKPVTGEEIRAVLSTFETEGHSITPAVIEQALDDEVMRLHYQPKLCLKTRRYLGAEALIRWPIGGGMISPARFIPVVERDERLSLRLLTYVLERAVADADAWKQGKTRCAINMSALCLAEERLADTLSNILRDSPLTPSDFTLELTETASMKDPDRVERVLTALRIRGFAVSLDDFGTGHSSLLHLLRMPFNEIKIDQQFVATLLSNPRSRQIVRLVVNLGQTLGASTVAEGIEAEAEAEELKDMACDVGQGYHFARPMPPDALQDWRAQWKSSVSDSNLSSTA</sequence>
<organism evidence="4 5">
    <name type="scientific">Roseospira marina</name>
    <dbReference type="NCBI Taxonomy" id="140057"/>
    <lineage>
        <taxon>Bacteria</taxon>
        <taxon>Pseudomonadati</taxon>
        <taxon>Pseudomonadota</taxon>
        <taxon>Alphaproteobacteria</taxon>
        <taxon>Rhodospirillales</taxon>
        <taxon>Rhodospirillaceae</taxon>
        <taxon>Roseospira</taxon>
    </lineage>
</organism>
<dbReference type="Gene3D" id="3.20.20.450">
    <property type="entry name" value="EAL domain"/>
    <property type="match status" value="1"/>
</dbReference>
<dbReference type="Proteomes" id="UP000324065">
    <property type="component" value="Unassembled WGS sequence"/>
</dbReference>
<name>A0A5M6IB37_9PROT</name>
<dbReference type="EMBL" id="VWPJ01000011">
    <property type="protein sequence ID" value="KAA5605177.1"/>
    <property type="molecule type" value="Genomic_DNA"/>
</dbReference>
<protein>
    <submittedName>
        <fullName evidence="4">EAL domain-containing response regulator</fullName>
    </submittedName>
</protein>
<accession>A0A5M6IB37</accession>
<dbReference type="SMART" id="SM00052">
    <property type="entry name" value="EAL"/>
    <property type="match status" value="1"/>
</dbReference>
<dbReference type="SMART" id="SM00448">
    <property type="entry name" value="REC"/>
    <property type="match status" value="1"/>
</dbReference>
<dbReference type="PROSITE" id="PS50110">
    <property type="entry name" value="RESPONSE_REGULATORY"/>
    <property type="match status" value="1"/>
</dbReference>
<dbReference type="CDD" id="cd01948">
    <property type="entry name" value="EAL"/>
    <property type="match status" value="1"/>
</dbReference>
<gene>
    <name evidence="4" type="ORF">F1188_12935</name>
</gene>
<dbReference type="PANTHER" id="PTHR33121">
    <property type="entry name" value="CYCLIC DI-GMP PHOSPHODIESTERASE PDEF"/>
    <property type="match status" value="1"/>
</dbReference>
<proteinExistence type="predicted"/>
<reference evidence="4 5" key="1">
    <citation type="submission" date="2019-09" db="EMBL/GenBank/DDBJ databases">
        <title>Genome sequence of Roseospira marina, one of the more divergent members of the non-sulfur purple photosynthetic bacterial family, the Rhodospirillaceae.</title>
        <authorList>
            <person name="Meyer T."/>
            <person name="Kyndt J."/>
        </authorList>
    </citation>
    <scope>NUCLEOTIDE SEQUENCE [LARGE SCALE GENOMIC DNA]</scope>
    <source>
        <strain evidence="4 5">DSM 15113</strain>
    </source>
</reference>
<dbReference type="Gene3D" id="3.40.50.2300">
    <property type="match status" value="1"/>
</dbReference>
<dbReference type="InterPro" id="IPR050706">
    <property type="entry name" value="Cyclic-di-GMP_PDE-like"/>
</dbReference>
<dbReference type="SUPFAM" id="SSF141868">
    <property type="entry name" value="EAL domain-like"/>
    <property type="match status" value="1"/>
</dbReference>
<dbReference type="InterPro" id="IPR001789">
    <property type="entry name" value="Sig_transdc_resp-reg_receiver"/>
</dbReference>
<dbReference type="SUPFAM" id="SSF52172">
    <property type="entry name" value="CheY-like"/>
    <property type="match status" value="1"/>
</dbReference>
<dbReference type="InterPro" id="IPR011006">
    <property type="entry name" value="CheY-like_superfamily"/>
</dbReference>
<dbReference type="OrthoDB" id="7251575at2"/>
<dbReference type="Pfam" id="PF00563">
    <property type="entry name" value="EAL"/>
    <property type="match status" value="1"/>
</dbReference>
<dbReference type="RefSeq" id="WP_150062847.1">
    <property type="nucleotide sequence ID" value="NZ_JACHII010000009.1"/>
</dbReference>
<comment type="caution">
    <text evidence="4">The sequence shown here is derived from an EMBL/GenBank/DDBJ whole genome shotgun (WGS) entry which is preliminary data.</text>
</comment>
<keyword evidence="5" id="KW-1185">Reference proteome</keyword>
<dbReference type="GO" id="GO:0071111">
    <property type="term" value="F:cyclic-guanylate-specific phosphodiesterase activity"/>
    <property type="evidence" value="ECO:0007669"/>
    <property type="project" value="InterPro"/>
</dbReference>
<dbReference type="PANTHER" id="PTHR33121:SF71">
    <property type="entry name" value="OXYGEN SENSOR PROTEIN DOSP"/>
    <property type="match status" value="1"/>
</dbReference>
<dbReference type="GO" id="GO:0000160">
    <property type="term" value="P:phosphorelay signal transduction system"/>
    <property type="evidence" value="ECO:0007669"/>
    <property type="project" value="InterPro"/>
</dbReference>
<dbReference type="PROSITE" id="PS50883">
    <property type="entry name" value="EAL"/>
    <property type="match status" value="1"/>
</dbReference>
<evidence type="ECO:0000313" key="4">
    <source>
        <dbReference type="EMBL" id="KAA5605177.1"/>
    </source>
</evidence>